<dbReference type="InterPro" id="IPR059226">
    <property type="entry name" value="Choice_anch_Q_dom"/>
</dbReference>
<dbReference type="SUPFAM" id="SSF51126">
    <property type="entry name" value="Pectin lyase-like"/>
    <property type="match status" value="2"/>
</dbReference>
<protein>
    <recommendedName>
        <fullName evidence="5">Right handed beta helix domain-containing protein</fullName>
    </recommendedName>
</protein>
<dbReference type="EMBL" id="CP010904">
    <property type="protein sequence ID" value="AKJ63680.1"/>
    <property type="molecule type" value="Genomic_DNA"/>
</dbReference>
<gene>
    <name evidence="3" type="ORF">L21SP4_00400</name>
</gene>
<dbReference type="InterPro" id="IPR011050">
    <property type="entry name" value="Pectin_lyase_fold/virulence"/>
</dbReference>
<evidence type="ECO:0000313" key="4">
    <source>
        <dbReference type="Proteomes" id="UP000035268"/>
    </source>
</evidence>
<organism evidence="3 4">
    <name type="scientific">Kiritimatiella glycovorans</name>
    <dbReference type="NCBI Taxonomy" id="1307763"/>
    <lineage>
        <taxon>Bacteria</taxon>
        <taxon>Pseudomonadati</taxon>
        <taxon>Kiritimatiellota</taxon>
        <taxon>Kiritimatiellia</taxon>
        <taxon>Kiritimatiellales</taxon>
        <taxon>Kiritimatiellaceae</taxon>
        <taxon>Kiritimatiella</taxon>
    </lineage>
</organism>
<dbReference type="STRING" id="1307763.L21SP4_00400"/>
<dbReference type="KEGG" id="vbl:L21SP4_00400"/>
<accession>A0A0G3EFU2</accession>
<proteinExistence type="predicted"/>
<evidence type="ECO:0000256" key="1">
    <source>
        <dbReference type="SAM" id="MobiDB-lite"/>
    </source>
</evidence>
<keyword evidence="4" id="KW-1185">Reference proteome</keyword>
<dbReference type="Proteomes" id="UP000035268">
    <property type="component" value="Chromosome"/>
</dbReference>
<dbReference type="AlphaFoldDB" id="A0A0G3EFU2"/>
<evidence type="ECO:0000256" key="2">
    <source>
        <dbReference type="SAM" id="SignalP"/>
    </source>
</evidence>
<name>A0A0G3EFU2_9BACT</name>
<feature type="chain" id="PRO_5005184206" description="Right handed beta helix domain-containing protein" evidence="2">
    <location>
        <begin position="27"/>
        <end position="768"/>
    </location>
</feature>
<reference evidence="3 4" key="2">
    <citation type="journal article" date="2016" name="ISME J.">
        <title>Characterization of the first cultured representative of Verrucomicrobia subdivision 5 indicates the proposal of a novel phylum.</title>
        <authorList>
            <person name="Spring S."/>
            <person name="Bunk B."/>
            <person name="Sproer C."/>
            <person name="Schumann P."/>
            <person name="Rohde M."/>
            <person name="Tindall B.J."/>
            <person name="Klenk H.P."/>
        </authorList>
    </citation>
    <scope>NUCLEOTIDE SEQUENCE [LARGE SCALE GENOMIC DNA]</scope>
    <source>
        <strain evidence="3 4">L21-Fru-AB</strain>
    </source>
</reference>
<evidence type="ECO:0000313" key="3">
    <source>
        <dbReference type="EMBL" id="AKJ63680.1"/>
    </source>
</evidence>
<dbReference type="NCBIfam" id="NF041518">
    <property type="entry name" value="choice_anch_Q"/>
    <property type="match status" value="1"/>
</dbReference>
<feature type="region of interest" description="Disordered" evidence="1">
    <location>
        <begin position="664"/>
        <end position="688"/>
    </location>
</feature>
<feature type="signal peptide" evidence="2">
    <location>
        <begin position="1"/>
        <end position="26"/>
    </location>
</feature>
<sequence precursor="true">MHRPTRLYTRAFCGVLILSAMFSAAARTLYVDIDSPTPTPPYETWDTAAHEIQQAIDEADDHNTIRVAAGTYDAGSRAAGDGEMTRVLLDHPVVVRSEEGPANTFIAGAGSVRCADICSNAVLQGFTLTDGMASGAEGGGVRGDSAAEVIDCIVEDCHAFIGGGLFGVTATECEIRRCSSAHGGGADECRLISCVVTSNTAFYHGGGVGRSYATNTILAHNDQTQYGFDYGGGGAWGGTNIQCTFTANDAEYAGGGARESMLQDCSVNGNTASRGGGAANCMIYGGTITENYGWGKGGGAYQCEIHETVIGANEVGDNPSTGVYNGLGGGVSQCTVFDSIIQTNMAWYRGGGSYDSTLSNCTLRANYATNAAEHTRGGGALSSDLYDCLVVGNRAHWGGGCSGGDLAGCTIIQNVAGTGYRADRDYYGRGGGAYQSRLVQCDVASNTAATAGNGGGLYEGTAERCRIHDNMAERGYGTTLVSGLGGGAYGTALVNCEIFRNHAMDAGGGVHSGTLLHCTVTENKAHTHGGGGLYDCTATNSILWGNRLTYVGNSTNHALSTLEYCCTAPTNGTNNLEEDPRLFLAFTYYGLDSASPCIDAATGSVVTVDYRGYPRPLDGDNNGTAAQDIGAYEYLKIWADSDGDGMGDEWEYLHGLELTRDDAAEDADRDGVNNRGEAYAGTDPQDSSDRLRITKIERADDWRIYFPEIDDPSCEAHWFSLLYTTNIVSPVWYELEAYHQKTPNYFVLPEDFRTRPQIYYQVRTHPNR</sequence>
<reference evidence="4" key="1">
    <citation type="submission" date="2015-02" db="EMBL/GenBank/DDBJ databases">
        <title>Description and complete genome sequence of the first cultured representative of the subdivision 5 of the Verrucomicrobia phylum.</title>
        <authorList>
            <person name="Spring S."/>
            <person name="Bunk B."/>
            <person name="Sproer C."/>
            <person name="Klenk H.-P."/>
        </authorList>
    </citation>
    <scope>NUCLEOTIDE SEQUENCE [LARGE SCALE GENOMIC DNA]</scope>
    <source>
        <strain evidence="4">L21-Fru-AB</strain>
    </source>
</reference>
<keyword evidence="2" id="KW-0732">Signal</keyword>
<evidence type="ECO:0008006" key="5">
    <source>
        <dbReference type="Google" id="ProtNLM"/>
    </source>
</evidence>